<reference evidence="1 2" key="1">
    <citation type="submission" date="2018-03" db="EMBL/GenBank/DDBJ databases">
        <title>Genomic Encyclopedia of Archaeal and Bacterial Type Strains, Phase II (KMG-II): from individual species to whole genera.</title>
        <authorList>
            <person name="Goeker M."/>
        </authorList>
    </citation>
    <scope>NUCLEOTIDE SEQUENCE [LARGE SCALE GENOMIC DNA]</scope>
    <source>
        <strain evidence="1 2">DSM 28057</strain>
    </source>
</reference>
<gene>
    <name evidence="1" type="ORF">CLV48_10539</name>
</gene>
<comment type="caution">
    <text evidence="1">The sequence shown here is derived from an EMBL/GenBank/DDBJ whole genome shotgun (WGS) entry which is preliminary data.</text>
</comment>
<name>A0A2P8E497_9BACT</name>
<dbReference type="AlphaFoldDB" id="A0A2P8E497"/>
<dbReference type="EMBL" id="PYGF01000005">
    <property type="protein sequence ID" value="PSL04298.1"/>
    <property type="molecule type" value="Genomic_DNA"/>
</dbReference>
<sequence length="42" mass="4962">MKLHKIQKKDFGGQEIYVGIEVHKKYLTIAVKSEFLEHKTFV</sequence>
<organism evidence="1 2">
    <name type="scientific">Cecembia rubra</name>
    <dbReference type="NCBI Taxonomy" id="1485585"/>
    <lineage>
        <taxon>Bacteria</taxon>
        <taxon>Pseudomonadati</taxon>
        <taxon>Bacteroidota</taxon>
        <taxon>Cytophagia</taxon>
        <taxon>Cytophagales</taxon>
        <taxon>Cyclobacteriaceae</taxon>
        <taxon>Cecembia</taxon>
    </lineage>
</organism>
<dbReference type="Proteomes" id="UP000240708">
    <property type="component" value="Unassembled WGS sequence"/>
</dbReference>
<proteinExistence type="predicted"/>
<evidence type="ECO:0000313" key="1">
    <source>
        <dbReference type="EMBL" id="PSL04298.1"/>
    </source>
</evidence>
<accession>A0A2P8E497</accession>
<evidence type="ECO:0000313" key="2">
    <source>
        <dbReference type="Proteomes" id="UP000240708"/>
    </source>
</evidence>
<keyword evidence="2" id="KW-1185">Reference proteome</keyword>
<protein>
    <submittedName>
        <fullName evidence="1">Uncharacterized protein</fullName>
    </submittedName>
</protein>